<feature type="transmembrane region" description="Helical" evidence="8">
    <location>
        <begin position="202"/>
        <end position="222"/>
    </location>
</feature>
<dbReference type="NCBIfam" id="TIGR00836">
    <property type="entry name" value="amt"/>
    <property type="match status" value="1"/>
</dbReference>
<dbReference type="InterPro" id="IPR024041">
    <property type="entry name" value="NH4_transpt_AmtB-like_dom"/>
</dbReference>
<gene>
    <name evidence="10" type="ORF">BQ4739_LOCUS5595</name>
</gene>
<dbReference type="InterPro" id="IPR018047">
    <property type="entry name" value="Ammonium_transpt_CS"/>
</dbReference>
<feature type="transmembrane region" description="Helical" evidence="8">
    <location>
        <begin position="242"/>
        <end position="265"/>
    </location>
</feature>
<organism evidence="10 11">
    <name type="scientific">Tetradesmus obliquus</name>
    <name type="common">Green alga</name>
    <name type="synonym">Acutodesmus obliquus</name>
    <dbReference type="NCBI Taxonomy" id="3088"/>
    <lineage>
        <taxon>Eukaryota</taxon>
        <taxon>Viridiplantae</taxon>
        <taxon>Chlorophyta</taxon>
        <taxon>core chlorophytes</taxon>
        <taxon>Chlorophyceae</taxon>
        <taxon>CS clade</taxon>
        <taxon>Sphaeropleales</taxon>
        <taxon>Scenedesmaceae</taxon>
        <taxon>Tetradesmus</taxon>
    </lineage>
</organism>
<evidence type="ECO:0000256" key="8">
    <source>
        <dbReference type="RuleBase" id="RU362002"/>
    </source>
</evidence>
<dbReference type="GO" id="GO:0005886">
    <property type="term" value="C:plasma membrane"/>
    <property type="evidence" value="ECO:0007669"/>
    <property type="project" value="UniProtKB-SubCell"/>
</dbReference>
<evidence type="ECO:0000256" key="3">
    <source>
        <dbReference type="ARBA" id="ARBA00022448"/>
    </source>
</evidence>
<dbReference type="SUPFAM" id="SSF111352">
    <property type="entry name" value="Ammonium transporter"/>
    <property type="match status" value="1"/>
</dbReference>
<evidence type="ECO:0000256" key="7">
    <source>
        <dbReference type="ARBA" id="ARBA00023177"/>
    </source>
</evidence>
<feature type="transmembrane region" description="Helical" evidence="8">
    <location>
        <begin position="376"/>
        <end position="397"/>
    </location>
</feature>
<keyword evidence="11" id="KW-1185">Reference proteome</keyword>
<keyword evidence="5 8" id="KW-1133">Transmembrane helix</keyword>
<evidence type="ECO:0000256" key="2">
    <source>
        <dbReference type="ARBA" id="ARBA00005887"/>
    </source>
</evidence>
<feature type="transmembrane region" description="Helical" evidence="8">
    <location>
        <begin position="352"/>
        <end position="370"/>
    </location>
</feature>
<protein>
    <recommendedName>
        <fullName evidence="8">Ammonium transporter</fullName>
    </recommendedName>
</protein>
<dbReference type="STRING" id="3088.A0A383VJM7"/>
<feature type="transmembrane region" description="Helical" evidence="8">
    <location>
        <begin position="404"/>
        <end position="426"/>
    </location>
</feature>
<dbReference type="InterPro" id="IPR001905">
    <property type="entry name" value="Ammonium_transpt"/>
</dbReference>
<evidence type="ECO:0000256" key="1">
    <source>
        <dbReference type="ARBA" id="ARBA00004141"/>
    </source>
</evidence>
<reference evidence="10 11" key="1">
    <citation type="submission" date="2016-10" db="EMBL/GenBank/DDBJ databases">
        <authorList>
            <person name="Cai Z."/>
        </authorList>
    </citation>
    <scope>NUCLEOTIDE SEQUENCE [LARGE SCALE GENOMIC DNA]</scope>
</reference>
<feature type="transmembrane region" description="Helical" evidence="8">
    <location>
        <begin position="456"/>
        <end position="479"/>
    </location>
</feature>
<dbReference type="Proteomes" id="UP000256970">
    <property type="component" value="Unassembled WGS sequence"/>
</dbReference>
<feature type="domain" description="Ammonium transporter AmtB-like" evidence="9">
    <location>
        <begin position="72"/>
        <end position="504"/>
    </location>
</feature>
<comment type="similarity">
    <text evidence="2 8">Belongs to the ammonia transporter channel (TC 1.A.11.2) family.</text>
</comment>
<keyword evidence="3 8" id="KW-0813">Transport</keyword>
<name>A0A383VJM7_TETOB</name>
<keyword evidence="7 8" id="KW-0924">Ammonia transport</keyword>
<dbReference type="Pfam" id="PF00909">
    <property type="entry name" value="Ammonium_transp"/>
    <property type="match status" value="1"/>
</dbReference>
<dbReference type="AlphaFoldDB" id="A0A383VJM7"/>
<evidence type="ECO:0000256" key="4">
    <source>
        <dbReference type="ARBA" id="ARBA00022692"/>
    </source>
</evidence>
<keyword evidence="6 8" id="KW-0472">Membrane</keyword>
<feature type="transmembrane region" description="Helical" evidence="8">
    <location>
        <begin position="324"/>
        <end position="345"/>
    </location>
</feature>
<feature type="transmembrane region" description="Helical" evidence="8">
    <location>
        <begin position="107"/>
        <end position="127"/>
    </location>
</feature>
<feature type="transmembrane region" description="Helical" evidence="8">
    <location>
        <begin position="286"/>
        <end position="304"/>
    </location>
</feature>
<evidence type="ECO:0000259" key="9">
    <source>
        <dbReference type="Pfam" id="PF00909"/>
    </source>
</evidence>
<sequence>MPLVPGVGEGFECSVADLTGVRELVGDYRTAEVICSRFDVAKEGVQTAVIKYLAKSAGPSILETNHSMNTEFLLFSGFLVFLMQAGFAMLCAGHIRVKNNMNILLKNLLDCAVGTMAWFLLGNGFAFGENSKGYANPFIGVGDFALSNTTTNTRSDSSWHLFFFHWAFSAAAATIVAGAVAERVAFECYMGYTCLMTSFCATWGYTCLMTSFVYPVAVHWVWTKWGWLSPFNATPLFGSGAIDFAGGILVHCVGGTASLIGAYFCGPRIGRFGVNGEVNRDYRETNGNLVVLGTFLLWFGWYGFNPGSAGSIAGYTSAAVVSRAAVATTLAAGTGGVACLIISFIINRRWDVMQLCNGVLCGLVAVTPGCGVIDPWAGMLVAILGALVFLGADALMLKVQLDDVVAAVPMHLGCGAMGTLFVGLFAREEFVKDFYGVNPSAGRRWGAFFGGDGKLLAAQIVALLVVMLWVALFFLPYFWAMRRAGLIRVPMEQELAGLDASKYGVITTNELPTMPKPRQKVYM</sequence>
<dbReference type="PANTHER" id="PTHR11730">
    <property type="entry name" value="AMMONIUM TRANSPORTER"/>
    <property type="match status" value="1"/>
</dbReference>
<dbReference type="EMBL" id="FNXT01000565">
    <property type="protein sequence ID" value="SZX65143.1"/>
    <property type="molecule type" value="Genomic_DNA"/>
</dbReference>
<keyword evidence="4 8" id="KW-0812">Transmembrane</keyword>
<dbReference type="Gene3D" id="1.10.3430.10">
    <property type="entry name" value="Ammonium transporter AmtB like domains"/>
    <property type="match status" value="1"/>
</dbReference>
<evidence type="ECO:0000313" key="11">
    <source>
        <dbReference type="Proteomes" id="UP000256970"/>
    </source>
</evidence>
<proteinExistence type="inferred from homology"/>
<comment type="subcellular location">
    <subcellularLocation>
        <location evidence="8">Cell membrane</location>
        <topology evidence="8">Multi-pass membrane protein</topology>
    </subcellularLocation>
    <subcellularLocation>
        <location evidence="1">Membrane</location>
        <topology evidence="1">Multi-pass membrane protein</topology>
    </subcellularLocation>
</comment>
<dbReference type="PROSITE" id="PS01219">
    <property type="entry name" value="AMMONIUM_TRANSP"/>
    <property type="match status" value="1"/>
</dbReference>
<dbReference type="InterPro" id="IPR029020">
    <property type="entry name" value="Ammonium/urea_transptr"/>
</dbReference>
<dbReference type="GO" id="GO:0008519">
    <property type="term" value="F:ammonium channel activity"/>
    <property type="evidence" value="ECO:0007669"/>
    <property type="project" value="InterPro"/>
</dbReference>
<dbReference type="GO" id="GO:0097272">
    <property type="term" value="P:ammonium homeostasis"/>
    <property type="evidence" value="ECO:0007669"/>
    <property type="project" value="TreeGrafter"/>
</dbReference>
<evidence type="ECO:0000256" key="6">
    <source>
        <dbReference type="ARBA" id="ARBA00023136"/>
    </source>
</evidence>
<feature type="transmembrane region" description="Helical" evidence="8">
    <location>
        <begin position="162"/>
        <end position="181"/>
    </location>
</feature>
<evidence type="ECO:0000313" key="10">
    <source>
        <dbReference type="EMBL" id="SZX65143.1"/>
    </source>
</evidence>
<feature type="transmembrane region" description="Helical" evidence="8">
    <location>
        <begin position="72"/>
        <end position="95"/>
    </location>
</feature>
<dbReference type="PANTHER" id="PTHR11730:SF6">
    <property type="entry name" value="AMMONIUM TRANSPORTER"/>
    <property type="match status" value="1"/>
</dbReference>
<evidence type="ECO:0000256" key="5">
    <source>
        <dbReference type="ARBA" id="ARBA00022989"/>
    </source>
</evidence>
<accession>A0A383VJM7</accession>